<evidence type="ECO:0000256" key="2">
    <source>
        <dbReference type="ARBA" id="ARBA00022603"/>
    </source>
</evidence>
<comment type="catalytic activity">
    <reaction evidence="5">
        <text>L-glutaminyl-[peptide chain release factor] + S-adenosyl-L-methionine = N(5)-methyl-L-glutaminyl-[peptide chain release factor] + S-adenosyl-L-homocysteine + H(+)</text>
        <dbReference type="Rhea" id="RHEA:42896"/>
        <dbReference type="Rhea" id="RHEA-COMP:10271"/>
        <dbReference type="Rhea" id="RHEA-COMP:10272"/>
        <dbReference type="ChEBI" id="CHEBI:15378"/>
        <dbReference type="ChEBI" id="CHEBI:30011"/>
        <dbReference type="ChEBI" id="CHEBI:57856"/>
        <dbReference type="ChEBI" id="CHEBI:59789"/>
        <dbReference type="ChEBI" id="CHEBI:61891"/>
        <dbReference type="EC" id="2.1.1.297"/>
    </reaction>
</comment>
<comment type="caution">
    <text evidence="7">The sequence shown here is derived from an EMBL/GenBank/DDBJ whole genome shotgun (WGS) entry which is preliminary data.</text>
</comment>
<sequence>MENWRLSSITWRNMKRVIAKIAQELGVKRDEAELIAATLLERPRFEFYLNHKLCPENELRLWLKLILLKNGVPIEYVTKRIQFREYNLVIYPGVFIPRLETEYFIELINQRVELKPQRILEIGTGCGAIAIALARIYKHAEIVATDISNRALDNARINIERFGLKTRVELIHSDLFENIDTRFDLIVSNPPYVPSNRLFSLPKSVRDFEPLRAINGGKDGTVFIQSLVEQGMSYLNSNGTIALEIDELSVNPLKTFFRKRKQTVSFVQDQFGRYRYLFTKKG</sequence>
<dbReference type="InterPro" id="IPR029063">
    <property type="entry name" value="SAM-dependent_MTases_sf"/>
</dbReference>
<dbReference type="PANTHER" id="PTHR18895:SF74">
    <property type="entry name" value="MTRF1L RELEASE FACTOR GLUTAMINE METHYLTRANSFERASE"/>
    <property type="match status" value="1"/>
</dbReference>
<dbReference type="AlphaFoldDB" id="A0A1V4QF59"/>
<dbReference type="InterPro" id="IPR050320">
    <property type="entry name" value="N5-glutamine_MTase"/>
</dbReference>
<dbReference type="InterPro" id="IPR004556">
    <property type="entry name" value="HemK-like"/>
</dbReference>
<dbReference type="SUPFAM" id="SSF53335">
    <property type="entry name" value="S-adenosyl-L-methionine-dependent methyltransferases"/>
    <property type="match status" value="1"/>
</dbReference>
<feature type="domain" description="Methyltransferase small" evidence="6">
    <location>
        <begin position="102"/>
        <end position="193"/>
    </location>
</feature>
<evidence type="ECO:0000256" key="1">
    <source>
        <dbReference type="ARBA" id="ARBA00012771"/>
    </source>
</evidence>
<dbReference type="Gene3D" id="3.40.50.150">
    <property type="entry name" value="Vaccinia Virus protein VP39"/>
    <property type="match status" value="1"/>
</dbReference>
<proteinExistence type="predicted"/>
<dbReference type="GO" id="GO:0003676">
    <property type="term" value="F:nucleic acid binding"/>
    <property type="evidence" value="ECO:0007669"/>
    <property type="project" value="InterPro"/>
</dbReference>
<gene>
    <name evidence="7" type="ORF">BXT86_03675</name>
</gene>
<dbReference type="EMBL" id="MUKB01000056">
    <property type="protein sequence ID" value="OPX17964.1"/>
    <property type="molecule type" value="Genomic_DNA"/>
</dbReference>
<dbReference type="NCBIfam" id="TIGR00536">
    <property type="entry name" value="hemK_fam"/>
    <property type="match status" value="1"/>
</dbReference>
<name>A0A1V4QF59_UNCW3</name>
<dbReference type="InterPro" id="IPR002052">
    <property type="entry name" value="DNA_methylase_N6_adenine_CS"/>
</dbReference>
<keyword evidence="3 7" id="KW-0808">Transferase</keyword>
<evidence type="ECO:0000259" key="6">
    <source>
        <dbReference type="Pfam" id="PF05175"/>
    </source>
</evidence>
<dbReference type="GO" id="GO:0102559">
    <property type="term" value="F:peptide chain release factor N(5)-glutamine methyltransferase activity"/>
    <property type="evidence" value="ECO:0007669"/>
    <property type="project" value="UniProtKB-EC"/>
</dbReference>
<dbReference type="PROSITE" id="PS00092">
    <property type="entry name" value="N6_MTASE"/>
    <property type="match status" value="1"/>
</dbReference>
<reference evidence="8" key="1">
    <citation type="submission" date="2017-01" db="EMBL/GenBank/DDBJ databases">
        <title>Novel pathways for hydrocarbon cycling and metabolic interdependencies in hydrothermal sediment communities.</title>
        <authorList>
            <person name="Dombrowski N."/>
            <person name="Seitz K."/>
            <person name="Teske A."/>
            <person name="Baker B."/>
        </authorList>
    </citation>
    <scope>NUCLEOTIDE SEQUENCE [LARGE SCALE GENOMIC DNA]</scope>
</reference>
<evidence type="ECO:0000313" key="8">
    <source>
        <dbReference type="Proteomes" id="UP000191663"/>
    </source>
</evidence>
<keyword evidence="4" id="KW-0949">S-adenosyl-L-methionine</keyword>
<keyword evidence="2 7" id="KW-0489">Methyltransferase</keyword>
<dbReference type="Proteomes" id="UP000191663">
    <property type="component" value="Unassembled WGS sequence"/>
</dbReference>
<organism evidence="7 8">
    <name type="scientific">candidate division WOR-3 bacterium 4484_100</name>
    <dbReference type="NCBI Taxonomy" id="1936077"/>
    <lineage>
        <taxon>Bacteria</taxon>
        <taxon>Bacteria division WOR-3</taxon>
    </lineage>
</organism>
<dbReference type="Pfam" id="PF05175">
    <property type="entry name" value="MTS"/>
    <property type="match status" value="1"/>
</dbReference>
<evidence type="ECO:0000256" key="4">
    <source>
        <dbReference type="ARBA" id="ARBA00022691"/>
    </source>
</evidence>
<evidence type="ECO:0000313" key="7">
    <source>
        <dbReference type="EMBL" id="OPX17964.1"/>
    </source>
</evidence>
<protein>
    <recommendedName>
        <fullName evidence="1">peptide chain release factor N(5)-glutamine methyltransferase</fullName>
        <ecNumber evidence="1">2.1.1.297</ecNumber>
    </recommendedName>
</protein>
<dbReference type="CDD" id="cd02440">
    <property type="entry name" value="AdoMet_MTases"/>
    <property type="match status" value="1"/>
</dbReference>
<dbReference type="GO" id="GO:0032259">
    <property type="term" value="P:methylation"/>
    <property type="evidence" value="ECO:0007669"/>
    <property type="project" value="UniProtKB-KW"/>
</dbReference>
<dbReference type="EC" id="2.1.1.297" evidence="1"/>
<dbReference type="PANTHER" id="PTHR18895">
    <property type="entry name" value="HEMK METHYLTRANSFERASE"/>
    <property type="match status" value="1"/>
</dbReference>
<dbReference type="InterPro" id="IPR019874">
    <property type="entry name" value="RF_methyltr_PrmC"/>
</dbReference>
<dbReference type="InterPro" id="IPR007848">
    <property type="entry name" value="Small_mtfrase_dom"/>
</dbReference>
<accession>A0A1V4QF59</accession>
<evidence type="ECO:0000256" key="5">
    <source>
        <dbReference type="ARBA" id="ARBA00048391"/>
    </source>
</evidence>
<dbReference type="NCBIfam" id="TIGR03534">
    <property type="entry name" value="RF_mod_PrmC"/>
    <property type="match status" value="1"/>
</dbReference>
<evidence type="ECO:0000256" key="3">
    <source>
        <dbReference type="ARBA" id="ARBA00022679"/>
    </source>
</evidence>